<dbReference type="GO" id="GO:0004527">
    <property type="term" value="F:exonuclease activity"/>
    <property type="evidence" value="ECO:0007669"/>
    <property type="project" value="UniProtKB-KW"/>
</dbReference>
<dbReference type="RefSeq" id="WP_168984612.1">
    <property type="nucleotide sequence ID" value="NZ_JABAGI010000020.1"/>
</dbReference>
<evidence type="ECO:0000313" key="3">
    <source>
        <dbReference type="Proteomes" id="UP000588369"/>
    </source>
</evidence>
<dbReference type="Gene3D" id="3.30.420.10">
    <property type="entry name" value="Ribonuclease H-like superfamily/Ribonuclease H"/>
    <property type="match status" value="1"/>
</dbReference>
<feature type="domain" description="Exonuclease" evidence="1">
    <location>
        <begin position="153"/>
        <end position="353"/>
    </location>
</feature>
<dbReference type="InterPro" id="IPR013520">
    <property type="entry name" value="Ribonucl_H"/>
</dbReference>
<comment type="caution">
    <text evidence="2">The sequence shown here is derived from an EMBL/GenBank/DDBJ whole genome shotgun (WGS) entry which is preliminary data.</text>
</comment>
<dbReference type="Proteomes" id="UP000588369">
    <property type="component" value="Unassembled WGS sequence"/>
</dbReference>
<gene>
    <name evidence="2" type="ORF">HF844_08760</name>
</gene>
<organism evidence="2 3">
    <name type="scientific">Bifidobacterium thermophilum</name>
    <dbReference type="NCBI Taxonomy" id="33905"/>
    <lineage>
        <taxon>Bacteria</taxon>
        <taxon>Bacillati</taxon>
        <taxon>Actinomycetota</taxon>
        <taxon>Actinomycetes</taxon>
        <taxon>Bifidobacteriales</taxon>
        <taxon>Bifidobacteriaceae</taxon>
        <taxon>Bifidobacterium</taxon>
    </lineage>
</organism>
<dbReference type="GO" id="GO:0003676">
    <property type="term" value="F:nucleic acid binding"/>
    <property type="evidence" value="ECO:0007669"/>
    <property type="project" value="InterPro"/>
</dbReference>
<sequence>MYLYERTYRRVFRQSEYLRVMRKAWLDDEATHRIETADAIRFLTWQVRDAHDELDYLAKGIDYTDIQRIKRAVTGKSVRGHAEKKSEARTRKPRKYFTDKDFNSVAGIYHEIGLLQDRDPKAVQKCVDDALAAGTSLEAALLEQYAAFPPAGVMIGIDLETTGTSSSGDTIIDAGWEHYDMDTGEASEAQRHAYGLSPERGELGLKPDITDLTQIHTDDLKGLTPFEEDTEAQHVMMDVLRGHIVVAHNAKFETNFLLSQCDGFGEALHGGTVQVLDSLSVAHHCDPVRDQGFALDDYARRYGALGDDRTIEIPAAGGGMIHLDQGMKERHLGLEDTHIMMRALREQVLTIQHR</sequence>
<evidence type="ECO:0000259" key="1">
    <source>
        <dbReference type="SMART" id="SM00479"/>
    </source>
</evidence>
<dbReference type="SMART" id="SM00479">
    <property type="entry name" value="EXOIII"/>
    <property type="match status" value="1"/>
</dbReference>
<protein>
    <submittedName>
        <fullName evidence="2">3'-5' exonuclease</fullName>
    </submittedName>
</protein>
<reference evidence="2 3" key="1">
    <citation type="submission" date="2020-04" db="EMBL/GenBank/DDBJ databases">
        <authorList>
            <person name="Hitch T.C.A."/>
            <person name="Wylensek D."/>
            <person name="Clavel T."/>
        </authorList>
    </citation>
    <scope>NUCLEOTIDE SEQUENCE [LARGE SCALE GENOMIC DNA]</scope>
    <source>
        <strain evidence="2 3">BSM-130-P53-3C</strain>
    </source>
</reference>
<dbReference type="CDD" id="cd06127">
    <property type="entry name" value="DEDDh"/>
    <property type="match status" value="1"/>
</dbReference>
<keyword evidence="2" id="KW-0378">Hydrolase</keyword>
<keyword evidence="2" id="KW-0269">Exonuclease</keyword>
<dbReference type="AlphaFoldDB" id="A0A7X9NSR8"/>
<dbReference type="InterPro" id="IPR036397">
    <property type="entry name" value="RNaseH_sf"/>
</dbReference>
<keyword evidence="2" id="KW-0540">Nuclease</keyword>
<evidence type="ECO:0000313" key="2">
    <source>
        <dbReference type="EMBL" id="NME62872.1"/>
    </source>
</evidence>
<dbReference type="InterPro" id="IPR012337">
    <property type="entry name" value="RNaseH-like_sf"/>
</dbReference>
<dbReference type="SUPFAM" id="SSF53098">
    <property type="entry name" value="Ribonuclease H-like"/>
    <property type="match status" value="1"/>
</dbReference>
<proteinExistence type="predicted"/>
<name>A0A7X9NSR8_9BIFI</name>
<accession>A0A7X9NSR8</accession>
<dbReference type="Pfam" id="PF00929">
    <property type="entry name" value="RNase_T"/>
    <property type="match status" value="1"/>
</dbReference>
<dbReference type="EMBL" id="JABAGI010000020">
    <property type="protein sequence ID" value="NME62872.1"/>
    <property type="molecule type" value="Genomic_DNA"/>
</dbReference>